<evidence type="ECO:0008006" key="6">
    <source>
        <dbReference type="Google" id="ProtNLM"/>
    </source>
</evidence>
<gene>
    <name evidence="4" type="ORF">F8158_08635</name>
</gene>
<dbReference type="GO" id="GO:0006260">
    <property type="term" value="P:DNA replication"/>
    <property type="evidence" value="ECO:0007669"/>
    <property type="project" value="UniProtKB-KW"/>
</dbReference>
<dbReference type="InterPro" id="IPR000989">
    <property type="entry name" value="Rep"/>
</dbReference>
<evidence type="ECO:0000256" key="2">
    <source>
        <dbReference type="ARBA" id="ARBA00022705"/>
    </source>
</evidence>
<evidence type="ECO:0000256" key="1">
    <source>
        <dbReference type="ARBA" id="ARBA00008909"/>
    </source>
</evidence>
<keyword evidence="2" id="KW-0235">DNA replication</keyword>
<dbReference type="Pfam" id="PF01446">
    <property type="entry name" value="Rep_1"/>
    <property type="match status" value="1"/>
</dbReference>
<organism evidence="4 5">
    <name type="scientific">Bacillus cereus</name>
    <dbReference type="NCBI Taxonomy" id="1396"/>
    <lineage>
        <taxon>Bacteria</taxon>
        <taxon>Bacillati</taxon>
        <taxon>Bacillota</taxon>
        <taxon>Bacilli</taxon>
        <taxon>Bacillales</taxon>
        <taxon>Bacillaceae</taxon>
        <taxon>Bacillus</taxon>
        <taxon>Bacillus cereus group</taxon>
    </lineage>
</organism>
<evidence type="ECO:0000313" key="4">
    <source>
        <dbReference type="EMBL" id="KAB2500379.1"/>
    </source>
</evidence>
<proteinExistence type="inferred from homology"/>
<dbReference type="GO" id="GO:0003677">
    <property type="term" value="F:DNA binding"/>
    <property type="evidence" value="ECO:0007669"/>
    <property type="project" value="InterPro"/>
</dbReference>
<sequence>MVILTSREGGQKVSELKDTLKNITIRKELLDNVVQNIEYNKLMIYHYDRLYKDTEEEKLFRKKDRMQDCNSFWIIDKYEKAKVKDFKKTNLCKDKFCNNCKKVKQASRMSKFIPLLQPYSENMYQLTLTVPNCKGEELEETINKLFKSFAKLIEYFKGYKKIKGLDFEYWGYQGAIRSLEVTYKKVKKGRGFRYEYHPHLHALIVFEGDLGERLYENPYSKDYLGKRAVRKFNKEEILIQKIWRLLNEGKTVTLKAINGLDRGYSCQLDKFKPEDFIELFKYMTKSTSEDDTGMEYIQFKTLYYALMSKRQIQGYGVFFNIKDDDEVSLEEVEEYYNAILEELKEKENPVEITESPQELRHDDAYTL</sequence>
<accession>A0AB34DE88</accession>
<evidence type="ECO:0000256" key="3">
    <source>
        <dbReference type="SAM" id="MobiDB-lite"/>
    </source>
</evidence>
<protein>
    <recommendedName>
        <fullName evidence="6">Replication protein</fullName>
    </recommendedName>
</protein>
<comment type="caution">
    <text evidence="4">The sequence shown here is derived from an EMBL/GenBank/DDBJ whole genome shotgun (WGS) entry which is preliminary data.</text>
</comment>
<feature type="non-terminal residue" evidence="4">
    <location>
        <position position="367"/>
    </location>
</feature>
<name>A0AB34DE88_BACCE</name>
<dbReference type="Proteomes" id="UP000477920">
    <property type="component" value="Unassembled WGS sequence"/>
</dbReference>
<comment type="similarity">
    <text evidence="1">Belongs to the Gram-positive plasmids replication protein type 1 family.</text>
</comment>
<dbReference type="AlphaFoldDB" id="A0AB34DE88"/>
<dbReference type="EMBL" id="WBPB01000016">
    <property type="protein sequence ID" value="KAB2500379.1"/>
    <property type="molecule type" value="Genomic_DNA"/>
</dbReference>
<reference evidence="4 5" key="1">
    <citation type="submission" date="2019-10" db="EMBL/GenBank/DDBJ databases">
        <title>Bacillus from the desert of Cuatro Cinegas, Coahuila.</title>
        <authorList>
            <person name="Olmedo-Alvarez G."/>
            <person name="Saldana S."/>
            <person name="Barcelo D."/>
        </authorList>
    </citation>
    <scope>NUCLEOTIDE SEQUENCE [LARGE SCALE GENOMIC DNA]</scope>
    <source>
        <strain evidence="4 5">CH101a_3T</strain>
    </source>
</reference>
<evidence type="ECO:0000313" key="5">
    <source>
        <dbReference type="Proteomes" id="UP000477920"/>
    </source>
</evidence>
<feature type="compositionally biased region" description="Basic and acidic residues" evidence="3">
    <location>
        <begin position="357"/>
        <end position="367"/>
    </location>
</feature>
<feature type="region of interest" description="Disordered" evidence="3">
    <location>
        <begin position="347"/>
        <end position="367"/>
    </location>
</feature>